<dbReference type="EMBL" id="FNQT01000002">
    <property type="protein sequence ID" value="SEA12847.1"/>
    <property type="molecule type" value="Genomic_DNA"/>
</dbReference>
<protein>
    <submittedName>
        <fullName evidence="2">Uncharacterized protein</fullName>
    </submittedName>
</protein>
<dbReference type="Proteomes" id="UP000236755">
    <property type="component" value="Unassembled WGS sequence"/>
</dbReference>
<dbReference type="STRING" id="555874.SAMN04488065_1987"/>
<gene>
    <name evidence="2" type="ORF">SAMN04488065_1987</name>
</gene>
<organism evidence="2 3">
    <name type="scientific">Haloplanus vescus</name>
    <dbReference type="NCBI Taxonomy" id="555874"/>
    <lineage>
        <taxon>Archaea</taxon>
        <taxon>Methanobacteriati</taxon>
        <taxon>Methanobacteriota</taxon>
        <taxon>Stenosarchaea group</taxon>
        <taxon>Halobacteria</taxon>
        <taxon>Halobacteriales</taxon>
        <taxon>Haloferacaceae</taxon>
        <taxon>Haloplanus</taxon>
    </lineage>
</organism>
<dbReference type="RefSeq" id="WP_281241036.1">
    <property type="nucleotide sequence ID" value="NZ_FNQT01000002.1"/>
</dbReference>
<name>A0A1H3YN80_9EURY</name>
<evidence type="ECO:0000256" key="1">
    <source>
        <dbReference type="SAM" id="MobiDB-lite"/>
    </source>
</evidence>
<reference evidence="2" key="1">
    <citation type="submission" date="2016-10" db="EMBL/GenBank/DDBJ databases">
        <authorList>
            <person name="de Groot N.N."/>
        </authorList>
    </citation>
    <scope>NUCLEOTIDE SEQUENCE [LARGE SCALE GENOMIC DNA]</scope>
    <source>
        <strain evidence="2">CGMCC 1.8712</strain>
    </source>
</reference>
<feature type="region of interest" description="Disordered" evidence="1">
    <location>
        <begin position="1"/>
        <end position="25"/>
    </location>
</feature>
<dbReference type="AlphaFoldDB" id="A0A1H3YN80"/>
<sequence length="43" mass="4776">MSNSSANDGSSDHDYYLPGVSAPTTAGPIEQFLTRLFRRRGRF</sequence>
<evidence type="ECO:0000313" key="3">
    <source>
        <dbReference type="Proteomes" id="UP000236755"/>
    </source>
</evidence>
<evidence type="ECO:0000313" key="2">
    <source>
        <dbReference type="EMBL" id="SEA12847.1"/>
    </source>
</evidence>
<keyword evidence="3" id="KW-1185">Reference proteome</keyword>
<accession>A0A1H3YN80</accession>
<proteinExistence type="predicted"/>